<organism evidence="2 3">
    <name type="scientific">Marinococcus halophilus</name>
    <dbReference type="NCBI Taxonomy" id="1371"/>
    <lineage>
        <taxon>Bacteria</taxon>
        <taxon>Bacillati</taxon>
        <taxon>Bacillota</taxon>
        <taxon>Bacilli</taxon>
        <taxon>Bacillales</taxon>
        <taxon>Bacillaceae</taxon>
        <taxon>Marinococcus</taxon>
    </lineage>
</organism>
<evidence type="ECO:0000313" key="3">
    <source>
        <dbReference type="Proteomes" id="UP000321051"/>
    </source>
</evidence>
<keyword evidence="1" id="KW-0472">Membrane</keyword>
<keyword evidence="3" id="KW-1185">Reference proteome</keyword>
<feature type="transmembrane region" description="Helical" evidence="1">
    <location>
        <begin position="70"/>
        <end position="91"/>
    </location>
</feature>
<comment type="caution">
    <text evidence="2">The sequence shown here is derived from an EMBL/GenBank/DDBJ whole genome shotgun (WGS) entry which is preliminary data.</text>
</comment>
<gene>
    <name evidence="2" type="ORF">MHA01_04840</name>
</gene>
<dbReference type="EMBL" id="BJUN01000002">
    <property type="protein sequence ID" value="GEK57579.1"/>
    <property type="molecule type" value="Genomic_DNA"/>
</dbReference>
<feature type="transmembrane region" description="Helical" evidence="1">
    <location>
        <begin position="38"/>
        <end position="58"/>
    </location>
</feature>
<feature type="transmembrane region" description="Helical" evidence="1">
    <location>
        <begin position="6"/>
        <end position="31"/>
    </location>
</feature>
<name>A0A510Y2Q8_MARHA</name>
<proteinExistence type="predicted"/>
<dbReference type="AlphaFoldDB" id="A0A510Y2Q8"/>
<sequence length="198" mass="22383">MFAPEGLWTIIREFTGFFNIPIITIVLFGVFTRRVPPLAAKIVIIFHVVSYYIALWGLPQFTGVEIPINFIYVSFVLFLIEAGIMMLLGWYRPMKGAARRNAPKVSMVPWKHALSVSCVLIGGVAFLFLLFSRAGLAYADGIVSPWFWPLTALIAGVTAVLAAFSYRHWNEKYTNYLLQYKSGKNESSRVHMEPKNKA</sequence>
<evidence type="ECO:0000256" key="1">
    <source>
        <dbReference type="SAM" id="Phobius"/>
    </source>
</evidence>
<accession>A0A510Y2Q8</accession>
<feature type="transmembrane region" description="Helical" evidence="1">
    <location>
        <begin position="112"/>
        <end position="134"/>
    </location>
</feature>
<reference evidence="2 3" key="1">
    <citation type="submission" date="2019-07" db="EMBL/GenBank/DDBJ databases">
        <title>Whole genome shotgun sequence of Marinococcus halophilus NBRC 102359.</title>
        <authorList>
            <person name="Hosoyama A."/>
            <person name="Uohara A."/>
            <person name="Ohji S."/>
            <person name="Ichikawa N."/>
        </authorList>
    </citation>
    <scope>NUCLEOTIDE SEQUENCE [LARGE SCALE GENOMIC DNA]</scope>
    <source>
        <strain evidence="2 3">NBRC 102359</strain>
    </source>
</reference>
<dbReference type="RefSeq" id="WP_307725186.1">
    <property type="nucleotide sequence ID" value="NZ_BJUN01000002.1"/>
</dbReference>
<keyword evidence="1" id="KW-1133">Transmembrane helix</keyword>
<protein>
    <submittedName>
        <fullName evidence="2">Uncharacterized protein</fullName>
    </submittedName>
</protein>
<evidence type="ECO:0000313" key="2">
    <source>
        <dbReference type="EMBL" id="GEK57579.1"/>
    </source>
</evidence>
<dbReference type="Proteomes" id="UP000321051">
    <property type="component" value="Unassembled WGS sequence"/>
</dbReference>
<feature type="transmembrane region" description="Helical" evidence="1">
    <location>
        <begin position="146"/>
        <end position="166"/>
    </location>
</feature>
<dbReference type="STRING" id="1371.GCA_900166605_00605"/>
<keyword evidence="1" id="KW-0812">Transmembrane</keyword>